<sequence length="213" mass="24493">MAKLLPTIWALLLNVSGLPIFRTCFDNAMEDEDCESLLLGPPLSSFFFSLGVYIIILDSTLFPRSFREPKVPFLILYELLHRLELEDAAVAFFTNKSLMAVVTYTVSLTFFLVTLHITDAVDYTIIRDDGAMEFMTHVKEKLWEKLQREIPFLNEDVKPCRCKSCKHIQAFSKRHSPSGPITSVSPSSTQMGQQPRERTQYAIIRQMLMALYW</sequence>
<evidence type="ECO:0000256" key="3">
    <source>
        <dbReference type="SAM" id="SignalP"/>
    </source>
</evidence>
<dbReference type="OrthoDB" id="7686821at2759"/>
<evidence type="ECO:0000313" key="5">
    <source>
        <dbReference type="Proteomes" id="UP000076502"/>
    </source>
</evidence>
<feature type="region of interest" description="Disordered" evidence="1">
    <location>
        <begin position="173"/>
        <end position="192"/>
    </location>
</feature>
<feature type="transmembrane region" description="Helical" evidence="2">
    <location>
        <begin position="41"/>
        <end position="62"/>
    </location>
</feature>
<proteinExistence type="predicted"/>
<dbReference type="AlphaFoldDB" id="A0A154P091"/>
<evidence type="ECO:0000256" key="1">
    <source>
        <dbReference type="SAM" id="MobiDB-lite"/>
    </source>
</evidence>
<accession>A0A154P091</accession>
<protein>
    <submittedName>
        <fullName evidence="4">Uncharacterized protein</fullName>
    </submittedName>
</protein>
<evidence type="ECO:0000313" key="4">
    <source>
        <dbReference type="EMBL" id="KZC05329.1"/>
    </source>
</evidence>
<name>A0A154P091_DUFNO</name>
<feature type="chain" id="PRO_5007599171" evidence="3">
    <location>
        <begin position="18"/>
        <end position="213"/>
    </location>
</feature>
<keyword evidence="2" id="KW-1133">Transmembrane helix</keyword>
<evidence type="ECO:0000256" key="2">
    <source>
        <dbReference type="SAM" id="Phobius"/>
    </source>
</evidence>
<keyword evidence="2" id="KW-0472">Membrane</keyword>
<dbReference type="EMBL" id="KQ434787">
    <property type="protein sequence ID" value="KZC05329.1"/>
    <property type="molecule type" value="Genomic_DNA"/>
</dbReference>
<feature type="compositionally biased region" description="Polar residues" evidence="1">
    <location>
        <begin position="179"/>
        <end position="192"/>
    </location>
</feature>
<keyword evidence="3" id="KW-0732">Signal</keyword>
<feature type="signal peptide" evidence="3">
    <location>
        <begin position="1"/>
        <end position="17"/>
    </location>
</feature>
<keyword evidence="2" id="KW-0812">Transmembrane</keyword>
<organism evidence="4 5">
    <name type="scientific">Dufourea novaeangliae</name>
    <name type="common">Sweat bee</name>
    <dbReference type="NCBI Taxonomy" id="178035"/>
    <lineage>
        <taxon>Eukaryota</taxon>
        <taxon>Metazoa</taxon>
        <taxon>Ecdysozoa</taxon>
        <taxon>Arthropoda</taxon>
        <taxon>Hexapoda</taxon>
        <taxon>Insecta</taxon>
        <taxon>Pterygota</taxon>
        <taxon>Neoptera</taxon>
        <taxon>Endopterygota</taxon>
        <taxon>Hymenoptera</taxon>
        <taxon>Apocrita</taxon>
        <taxon>Aculeata</taxon>
        <taxon>Apoidea</taxon>
        <taxon>Anthophila</taxon>
        <taxon>Halictidae</taxon>
        <taxon>Rophitinae</taxon>
        <taxon>Dufourea</taxon>
    </lineage>
</organism>
<keyword evidence="5" id="KW-1185">Reference proteome</keyword>
<gene>
    <name evidence="4" type="ORF">WN55_05849</name>
</gene>
<dbReference type="Proteomes" id="UP000076502">
    <property type="component" value="Unassembled WGS sequence"/>
</dbReference>
<reference evidence="4 5" key="1">
    <citation type="submission" date="2015-07" db="EMBL/GenBank/DDBJ databases">
        <title>The genome of Dufourea novaeangliae.</title>
        <authorList>
            <person name="Pan H."/>
            <person name="Kapheim K."/>
        </authorList>
    </citation>
    <scope>NUCLEOTIDE SEQUENCE [LARGE SCALE GENOMIC DNA]</scope>
    <source>
        <strain evidence="4">0120121106</strain>
        <tissue evidence="4">Whole body</tissue>
    </source>
</reference>